<evidence type="ECO:0000256" key="1">
    <source>
        <dbReference type="ARBA" id="ARBA00004613"/>
    </source>
</evidence>
<dbReference type="InterPro" id="IPR001134">
    <property type="entry name" value="Netrin_domain"/>
</dbReference>
<evidence type="ECO:0000313" key="9">
    <source>
        <dbReference type="EMBL" id="EFB23850.1"/>
    </source>
</evidence>
<keyword evidence="4" id="KW-0479">Metal-binding</keyword>
<feature type="signal peptide" evidence="7">
    <location>
        <begin position="1"/>
        <end position="21"/>
    </location>
</feature>
<feature type="disulfide bond" evidence="5">
    <location>
        <begin position="24"/>
        <end position="114"/>
    </location>
</feature>
<evidence type="ECO:0000256" key="6">
    <source>
        <dbReference type="SAM" id="MobiDB-lite"/>
    </source>
</evidence>
<sequence length="280" mass="31994">MDPAFLLAFPLLLTLSTPYNACRCKIQHPQTYYCMSDVVILADILGPANNTRTKRGFRVNVIKVLKAPQGTPRIHEIYSPISWGACGYRVRTSQQSLLLIAGYLKRGMLHFTRCHLVYFWYRLTREQKLGFEAVYRTGCKCEGSGVVTEEKALVQVVLIRKRGGEEAHPIGRKGKNKESKGQGKDEDREKEKKKMKQEREQNTVREAAEEERRTAAGLEEQLVVRSWTSEQLIQQLISSDSTSVKCEQLQNFSYRTTAKIKYLIDAPTCLTHTDHSPERP</sequence>
<dbReference type="GO" id="GO:0034097">
    <property type="term" value="P:response to cytokine"/>
    <property type="evidence" value="ECO:0007669"/>
    <property type="project" value="TreeGrafter"/>
</dbReference>
<dbReference type="CDD" id="cd03577">
    <property type="entry name" value="NTR_TIMP_like"/>
    <property type="match status" value="1"/>
</dbReference>
<dbReference type="PROSITE" id="PS50189">
    <property type="entry name" value="NTR"/>
    <property type="match status" value="1"/>
</dbReference>
<dbReference type="PANTHER" id="PTHR11844:SF10">
    <property type="entry name" value="NTR DOMAIN-CONTAINING PROTEIN"/>
    <property type="match status" value="1"/>
</dbReference>
<keyword evidence="2" id="KW-0964">Secreted</keyword>
<evidence type="ECO:0000256" key="7">
    <source>
        <dbReference type="SAM" id="SignalP"/>
    </source>
</evidence>
<evidence type="ECO:0000256" key="5">
    <source>
        <dbReference type="PIRSR" id="PIRSR601820-3"/>
    </source>
</evidence>
<evidence type="ECO:0000256" key="4">
    <source>
        <dbReference type="PIRSR" id="PIRSR601820-1"/>
    </source>
</evidence>
<dbReference type="Pfam" id="PF00965">
    <property type="entry name" value="TIMP"/>
    <property type="match status" value="1"/>
</dbReference>
<dbReference type="GO" id="GO:0009725">
    <property type="term" value="P:response to hormone"/>
    <property type="evidence" value="ECO:0007669"/>
    <property type="project" value="TreeGrafter"/>
</dbReference>
<feature type="disulfide bond" evidence="5">
    <location>
        <begin position="34"/>
        <end position="139"/>
    </location>
</feature>
<dbReference type="Gene3D" id="2.40.50.120">
    <property type="match status" value="1"/>
</dbReference>
<dbReference type="InterPro" id="IPR001820">
    <property type="entry name" value="TIMP"/>
</dbReference>
<dbReference type="PANTHER" id="PTHR11844">
    <property type="entry name" value="METALLOPROTEASE INHIBITOR"/>
    <property type="match status" value="1"/>
</dbReference>
<feature type="domain" description="NTR" evidence="8">
    <location>
        <begin position="22"/>
        <end position="139"/>
    </location>
</feature>
<dbReference type="SMART" id="SM00206">
    <property type="entry name" value="NTR"/>
    <property type="match status" value="1"/>
</dbReference>
<keyword evidence="3 5" id="KW-1015">Disulfide bond</keyword>
<feature type="compositionally biased region" description="Basic and acidic residues" evidence="6">
    <location>
        <begin position="176"/>
        <end position="213"/>
    </location>
</feature>
<evidence type="ECO:0000256" key="2">
    <source>
        <dbReference type="ARBA" id="ARBA00022525"/>
    </source>
</evidence>
<protein>
    <recommendedName>
        <fullName evidence="8">NTR domain-containing protein</fullName>
    </recommendedName>
</protein>
<name>D2I2I7_AILME</name>
<dbReference type="AlphaFoldDB" id="D2I2I7"/>
<dbReference type="SUPFAM" id="SSF50242">
    <property type="entry name" value="TIMP-like"/>
    <property type="match status" value="1"/>
</dbReference>
<dbReference type="EMBL" id="GL194175">
    <property type="protein sequence ID" value="EFB23850.1"/>
    <property type="molecule type" value="Genomic_DNA"/>
</dbReference>
<keyword evidence="7" id="KW-0732">Signal</keyword>
<accession>D2I2I7</accession>
<reference evidence="9" key="1">
    <citation type="journal article" date="2010" name="Nature">
        <title>The sequence and de novo assembly of the giant panda genome.</title>
        <authorList>
            <person name="Li R."/>
            <person name="Fan W."/>
            <person name="Tian G."/>
            <person name="Zhu H."/>
            <person name="He L."/>
            <person name="Cai J."/>
            <person name="Huang Q."/>
            <person name="Cai Q."/>
            <person name="Li B."/>
            <person name="Bai Y."/>
            <person name="Zhang Z."/>
            <person name="Zhang Y."/>
            <person name="Wang W."/>
            <person name="Li J."/>
            <person name="Wei F."/>
            <person name="Li H."/>
            <person name="Jian M."/>
            <person name="Li J."/>
            <person name="Zhang Z."/>
            <person name="Nielsen R."/>
            <person name="Li D."/>
            <person name="Gu W."/>
            <person name="Yang Z."/>
            <person name="Xuan Z."/>
            <person name="Ryder O.A."/>
            <person name="Leung F.C."/>
            <person name="Zhou Y."/>
            <person name="Cao J."/>
            <person name="Sun X."/>
            <person name="Fu Y."/>
            <person name="Fang X."/>
            <person name="Guo X."/>
            <person name="Wang B."/>
            <person name="Hou R."/>
            <person name="Shen F."/>
            <person name="Mu B."/>
            <person name="Ni P."/>
            <person name="Lin R."/>
            <person name="Qian W."/>
            <person name="Wang G."/>
            <person name="Yu C."/>
            <person name="Nie W."/>
            <person name="Wang J."/>
            <person name="Wu Z."/>
            <person name="Liang H."/>
            <person name="Min J."/>
            <person name="Wu Q."/>
            <person name="Cheng S."/>
            <person name="Ruan J."/>
            <person name="Wang M."/>
            <person name="Shi Z."/>
            <person name="Wen M."/>
            <person name="Liu B."/>
            <person name="Ren X."/>
            <person name="Zheng H."/>
            <person name="Dong D."/>
            <person name="Cook K."/>
            <person name="Shan G."/>
            <person name="Zhang H."/>
            <person name="Kosiol C."/>
            <person name="Xie X."/>
            <person name="Lu Z."/>
            <person name="Zheng H."/>
            <person name="Li Y."/>
            <person name="Steiner C.C."/>
            <person name="Lam T.T."/>
            <person name="Lin S."/>
            <person name="Zhang Q."/>
            <person name="Li G."/>
            <person name="Tian J."/>
            <person name="Gong T."/>
            <person name="Liu H."/>
            <person name="Zhang D."/>
            <person name="Fang L."/>
            <person name="Ye C."/>
            <person name="Zhang J."/>
            <person name="Hu W."/>
            <person name="Xu A."/>
            <person name="Ren Y."/>
            <person name="Zhang G."/>
            <person name="Bruford M.W."/>
            <person name="Li Q."/>
            <person name="Ma L."/>
            <person name="Guo Y."/>
            <person name="An N."/>
            <person name="Hu Y."/>
            <person name="Zheng Y."/>
            <person name="Shi Y."/>
            <person name="Li Z."/>
            <person name="Liu Q."/>
            <person name="Chen Y."/>
            <person name="Zhao J."/>
            <person name="Qu N."/>
            <person name="Zhao S."/>
            <person name="Tian F."/>
            <person name="Wang X."/>
            <person name="Wang H."/>
            <person name="Xu L."/>
            <person name="Liu X."/>
            <person name="Vinar T."/>
            <person name="Wang Y."/>
            <person name="Lam T.W."/>
            <person name="Yiu S.M."/>
            <person name="Liu S."/>
            <person name="Zhang H."/>
            <person name="Li D."/>
            <person name="Huang Y."/>
            <person name="Wang X."/>
            <person name="Yang G."/>
            <person name="Jiang Z."/>
            <person name="Wang J."/>
            <person name="Qin N."/>
            <person name="Li L."/>
            <person name="Li J."/>
            <person name="Bolund L."/>
            <person name="Kristiansen K."/>
            <person name="Wong G.K."/>
            <person name="Olson M."/>
            <person name="Zhang X."/>
            <person name="Li S."/>
            <person name="Yang H."/>
            <person name="Wang J."/>
            <person name="Wang J."/>
        </authorList>
    </citation>
    <scope>NUCLEOTIDE SEQUENCE [LARGE SCALE GENOMIC DNA]</scope>
</reference>
<dbReference type="InParanoid" id="D2I2I7"/>
<evidence type="ECO:0000259" key="8">
    <source>
        <dbReference type="PROSITE" id="PS50189"/>
    </source>
</evidence>
<dbReference type="GO" id="GO:0051045">
    <property type="term" value="P:negative regulation of membrane protein ectodomain proteolysis"/>
    <property type="evidence" value="ECO:0007669"/>
    <property type="project" value="TreeGrafter"/>
</dbReference>
<dbReference type="GO" id="GO:0002020">
    <property type="term" value="F:protease binding"/>
    <property type="evidence" value="ECO:0007669"/>
    <property type="project" value="TreeGrafter"/>
</dbReference>
<feature type="chain" id="PRO_5003031879" description="NTR domain-containing protein" evidence="7">
    <location>
        <begin position="22"/>
        <end position="280"/>
    </location>
</feature>
<dbReference type="InterPro" id="IPR008993">
    <property type="entry name" value="TIMP-like_OB-fold"/>
</dbReference>
<keyword evidence="4" id="KW-0862">Zinc</keyword>
<feature type="region of interest" description="Disordered" evidence="6">
    <location>
        <begin position="166"/>
        <end position="213"/>
    </location>
</feature>
<dbReference type="GO" id="GO:0031012">
    <property type="term" value="C:extracellular matrix"/>
    <property type="evidence" value="ECO:0007669"/>
    <property type="project" value="TreeGrafter"/>
</dbReference>
<comment type="subcellular location">
    <subcellularLocation>
        <location evidence="1">Secreted</location>
    </subcellularLocation>
</comment>
<dbReference type="GO" id="GO:0046872">
    <property type="term" value="F:metal ion binding"/>
    <property type="evidence" value="ECO:0007669"/>
    <property type="project" value="UniProtKB-KW"/>
</dbReference>
<feature type="disulfide bond" evidence="5">
    <location>
        <begin position="22"/>
        <end position="86"/>
    </location>
</feature>
<gene>
    <name evidence="9" type="ORF">PANDA_019613</name>
</gene>
<feature type="binding site" evidence="4">
    <location>
        <position position="22"/>
    </location>
    <ligand>
        <name>Zn(2+)</name>
        <dbReference type="ChEBI" id="CHEBI:29105"/>
        <note>ligand shared with metalloproteinase partner</note>
    </ligand>
</feature>
<dbReference type="GO" id="GO:0005615">
    <property type="term" value="C:extracellular space"/>
    <property type="evidence" value="ECO:0007669"/>
    <property type="project" value="TreeGrafter"/>
</dbReference>
<dbReference type="GO" id="GO:0008191">
    <property type="term" value="F:metalloendopeptidase inhibitor activity"/>
    <property type="evidence" value="ECO:0007669"/>
    <property type="project" value="InterPro"/>
</dbReference>
<organism evidence="9">
    <name type="scientific">Ailuropoda melanoleuca</name>
    <name type="common">Giant panda</name>
    <dbReference type="NCBI Taxonomy" id="9646"/>
    <lineage>
        <taxon>Eukaryota</taxon>
        <taxon>Metazoa</taxon>
        <taxon>Chordata</taxon>
        <taxon>Craniata</taxon>
        <taxon>Vertebrata</taxon>
        <taxon>Euteleostomi</taxon>
        <taxon>Mammalia</taxon>
        <taxon>Eutheria</taxon>
        <taxon>Laurasiatheria</taxon>
        <taxon>Carnivora</taxon>
        <taxon>Caniformia</taxon>
        <taxon>Ursidae</taxon>
        <taxon>Ailuropoda</taxon>
    </lineage>
</organism>
<proteinExistence type="predicted"/>
<evidence type="ECO:0000256" key="3">
    <source>
        <dbReference type="ARBA" id="ARBA00023157"/>
    </source>
</evidence>